<proteinExistence type="predicted"/>
<organism evidence="5">
    <name type="scientific">bioreactor metagenome</name>
    <dbReference type="NCBI Taxonomy" id="1076179"/>
    <lineage>
        <taxon>unclassified sequences</taxon>
        <taxon>metagenomes</taxon>
        <taxon>ecological metagenomes</taxon>
    </lineage>
</organism>
<keyword evidence="2" id="KW-0238">DNA-binding</keyword>
<comment type="caution">
    <text evidence="5">The sequence shown here is derived from an EMBL/GenBank/DDBJ whole genome shotgun (WGS) entry which is preliminary data.</text>
</comment>
<gene>
    <name evidence="5" type="ORF">SDC9_212511</name>
</gene>
<dbReference type="Pfam" id="PF07729">
    <property type="entry name" value="FCD"/>
    <property type="match status" value="1"/>
</dbReference>
<dbReference type="InterPro" id="IPR008920">
    <property type="entry name" value="TF_FadR/GntR_C"/>
</dbReference>
<dbReference type="Gene3D" id="1.20.120.530">
    <property type="entry name" value="GntR ligand-binding domain-like"/>
    <property type="match status" value="1"/>
</dbReference>
<keyword evidence="1" id="KW-0805">Transcription regulation</keyword>
<evidence type="ECO:0000259" key="4">
    <source>
        <dbReference type="Pfam" id="PF07729"/>
    </source>
</evidence>
<feature type="domain" description="GntR C-terminal" evidence="4">
    <location>
        <begin position="2"/>
        <end position="63"/>
    </location>
</feature>
<reference evidence="5" key="1">
    <citation type="submission" date="2019-08" db="EMBL/GenBank/DDBJ databases">
        <authorList>
            <person name="Kucharzyk K."/>
            <person name="Murdoch R.W."/>
            <person name="Higgins S."/>
            <person name="Loffler F."/>
        </authorList>
    </citation>
    <scope>NUCLEOTIDE SEQUENCE</scope>
</reference>
<dbReference type="InterPro" id="IPR011711">
    <property type="entry name" value="GntR_C"/>
</dbReference>
<sequence>MRIARNELLVRLLNSISGEIDTQRQKYLRIPIEQWAQMMKNHELILKYIIEKNPRKASDAMFRDVLNGIVILGMDEENKLGLRESYEELLSSMEDA</sequence>
<evidence type="ECO:0000256" key="1">
    <source>
        <dbReference type="ARBA" id="ARBA00023015"/>
    </source>
</evidence>
<keyword evidence="3" id="KW-0804">Transcription</keyword>
<dbReference type="AlphaFoldDB" id="A0A645JZ97"/>
<evidence type="ECO:0000313" key="5">
    <source>
        <dbReference type="EMBL" id="MPN64734.1"/>
    </source>
</evidence>
<dbReference type="GO" id="GO:0003677">
    <property type="term" value="F:DNA binding"/>
    <property type="evidence" value="ECO:0007669"/>
    <property type="project" value="UniProtKB-KW"/>
</dbReference>
<name>A0A645JZ97_9ZZZZ</name>
<dbReference type="SUPFAM" id="SSF48008">
    <property type="entry name" value="GntR ligand-binding domain-like"/>
    <property type="match status" value="1"/>
</dbReference>
<dbReference type="EMBL" id="VSSQ01146035">
    <property type="protein sequence ID" value="MPN64734.1"/>
    <property type="molecule type" value="Genomic_DNA"/>
</dbReference>
<accession>A0A645JZ97</accession>
<evidence type="ECO:0000256" key="3">
    <source>
        <dbReference type="ARBA" id="ARBA00023163"/>
    </source>
</evidence>
<evidence type="ECO:0000256" key="2">
    <source>
        <dbReference type="ARBA" id="ARBA00023125"/>
    </source>
</evidence>
<protein>
    <recommendedName>
        <fullName evidence="4">GntR C-terminal domain-containing protein</fullName>
    </recommendedName>
</protein>